<proteinExistence type="predicted"/>
<accession>A0A183LFU6</accession>
<gene>
    <name evidence="1" type="ORF">SMRZ_LOCUS2671</name>
</gene>
<evidence type="ECO:0000313" key="1">
    <source>
        <dbReference type="EMBL" id="VDO55666.1"/>
    </source>
</evidence>
<keyword evidence="2" id="KW-1185">Reference proteome</keyword>
<dbReference type="STRING" id="48269.A0A183LFU6"/>
<organism evidence="1 2">
    <name type="scientific">Schistosoma margrebowiei</name>
    <dbReference type="NCBI Taxonomy" id="48269"/>
    <lineage>
        <taxon>Eukaryota</taxon>
        <taxon>Metazoa</taxon>
        <taxon>Spiralia</taxon>
        <taxon>Lophotrochozoa</taxon>
        <taxon>Platyhelminthes</taxon>
        <taxon>Trematoda</taxon>
        <taxon>Digenea</taxon>
        <taxon>Strigeidida</taxon>
        <taxon>Schistosomatoidea</taxon>
        <taxon>Schistosomatidae</taxon>
        <taxon>Schistosoma</taxon>
    </lineage>
</organism>
<dbReference type="AlphaFoldDB" id="A0A183LFU6"/>
<name>A0A183LFU6_9TREM</name>
<sequence>MNSGKIFESVFQNYVDKCPTSFNNENVDKLQNSAEEETDIINLGRTQYNLVLRDRFTGLVR</sequence>
<protein>
    <submittedName>
        <fullName evidence="1">Uncharacterized protein</fullName>
    </submittedName>
</protein>
<dbReference type="Proteomes" id="UP000277204">
    <property type="component" value="Unassembled WGS sequence"/>
</dbReference>
<evidence type="ECO:0000313" key="2">
    <source>
        <dbReference type="Proteomes" id="UP000277204"/>
    </source>
</evidence>
<reference evidence="1 2" key="1">
    <citation type="submission" date="2018-11" db="EMBL/GenBank/DDBJ databases">
        <authorList>
            <consortium name="Pathogen Informatics"/>
        </authorList>
    </citation>
    <scope>NUCLEOTIDE SEQUENCE [LARGE SCALE GENOMIC DNA]</scope>
    <source>
        <strain evidence="1 2">Zambia</strain>
    </source>
</reference>
<dbReference type="EMBL" id="UZAI01000693">
    <property type="protein sequence ID" value="VDO55666.1"/>
    <property type="molecule type" value="Genomic_DNA"/>
</dbReference>